<feature type="compositionally biased region" description="Pro residues" evidence="6">
    <location>
        <begin position="218"/>
        <end position="252"/>
    </location>
</feature>
<evidence type="ECO:0000313" key="8">
    <source>
        <dbReference type="EMBL" id="CAE0831964.1"/>
    </source>
</evidence>
<dbReference type="PROSITE" id="PS01187">
    <property type="entry name" value="EGF_CA"/>
    <property type="match status" value="1"/>
</dbReference>
<keyword evidence="4" id="KW-1015">Disulfide bond</keyword>
<dbReference type="GO" id="GO:0005509">
    <property type="term" value="F:calcium ion binding"/>
    <property type="evidence" value="ECO:0007669"/>
    <property type="project" value="InterPro"/>
</dbReference>
<dbReference type="Gene3D" id="3.50.4.10">
    <property type="entry name" value="Hepatocyte Growth Factor"/>
    <property type="match status" value="1"/>
</dbReference>
<evidence type="ECO:0000256" key="4">
    <source>
        <dbReference type="ARBA" id="ARBA00023157"/>
    </source>
</evidence>
<keyword evidence="3" id="KW-0677">Repeat</keyword>
<dbReference type="InterPro" id="IPR000152">
    <property type="entry name" value="EGF-type_Asp/Asn_hydroxyl_site"/>
</dbReference>
<dbReference type="SUPFAM" id="SSF50965">
    <property type="entry name" value="Galactose oxidase, central domain"/>
    <property type="match status" value="1"/>
</dbReference>
<dbReference type="Gene3D" id="2.10.25.10">
    <property type="entry name" value="Laminin"/>
    <property type="match status" value="1"/>
</dbReference>
<dbReference type="FunFam" id="2.10.25.10:FF:000038">
    <property type="entry name" value="Fibrillin 2"/>
    <property type="match status" value="1"/>
</dbReference>
<dbReference type="PROSITE" id="PS50026">
    <property type="entry name" value="EGF_3"/>
    <property type="match status" value="1"/>
</dbReference>
<evidence type="ECO:0000256" key="5">
    <source>
        <dbReference type="PROSITE-ProRule" id="PRU00076"/>
    </source>
</evidence>
<dbReference type="InterPro" id="IPR000177">
    <property type="entry name" value="Apple"/>
</dbReference>
<dbReference type="CDD" id="cd01100">
    <property type="entry name" value="APPLE_Factor_XI_like"/>
    <property type="match status" value="1"/>
</dbReference>
<reference evidence="8" key="1">
    <citation type="submission" date="2021-01" db="EMBL/GenBank/DDBJ databases">
        <authorList>
            <person name="Corre E."/>
            <person name="Pelletier E."/>
            <person name="Niang G."/>
            <person name="Scheremetjew M."/>
            <person name="Finn R."/>
            <person name="Kale V."/>
            <person name="Holt S."/>
            <person name="Cochrane G."/>
            <person name="Meng A."/>
            <person name="Brown T."/>
            <person name="Cohen L."/>
        </authorList>
    </citation>
    <scope>NUCLEOTIDE SEQUENCE</scope>
    <source>
        <strain evidence="8">CCMP1594</strain>
    </source>
</reference>
<evidence type="ECO:0000259" key="7">
    <source>
        <dbReference type="PROSITE" id="PS50026"/>
    </source>
</evidence>
<dbReference type="SMART" id="SM00179">
    <property type="entry name" value="EGF_CA"/>
    <property type="match status" value="1"/>
</dbReference>
<dbReference type="PROSITE" id="PS01186">
    <property type="entry name" value="EGF_2"/>
    <property type="match status" value="1"/>
</dbReference>
<dbReference type="PROSITE" id="PS00010">
    <property type="entry name" value="ASX_HYDROXYL"/>
    <property type="match status" value="1"/>
</dbReference>
<dbReference type="SUPFAM" id="SSF57196">
    <property type="entry name" value="EGF/Laminin"/>
    <property type="match status" value="1"/>
</dbReference>
<dbReference type="AlphaFoldDB" id="A0A7S4LIL1"/>
<dbReference type="InterPro" id="IPR018097">
    <property type="entry name" value="EGF_Ca-bd_CS"/>
</dbReference>
<dbReference type="GO" id="GO:0005576">
    <property type="term" value="C:extracellular region"/>
    <property type="evidence" value="ECO:0007669"/>
    <property type="project" value="InterPro"/>
</dbReference>
<dbReference type="CDD" id="cd00054">
    <property type="entry name" value="EGF_CA"/>
    <property type="match status" value="1"/>
</dbReference>
<dbReference type="PANTHER" id="PTHR36220">
    <property type="entry name" value="UNNAMED PRODUCT"/>
    <property type="match status" value="1"/>
</dbReference>
<evidence type="ECO:0000256" key="1">
    <source>
        <dbReference type="ARBA" id="ARBA00022536"/>
    </source>
</evidence>
<proteinExistence type="predicted"/>
<evidence type="ECO:0000256" key="6">
    <source>
        <dbReference type="SAM" id="MobiDB-lite"/>
    </source>
</evidence>
<feature type="domain" description="EGF-like" evidence="7">
    <location>
        <begin position="406"/>
        <end position="446"/>
    </location>
</feature>
<evidence type="ECO:0000256" key="2">
    <source>
        <dbReference type="ARBA" id="ARBA00022729"/>
    </source>
</evidence>
<dbReference type="Pfam" id="PF00024">
    <property type="entry name" value="PAN_1"/>
    <property type="match status" value="1"/>
</dbReference>
<dbReference type="InterPro" id="IPR011043">
    <property type="entry name" value="Gal_Oxase/kelch_b-propeller"/>
</dbReference>
<dbReference type="InterPro" id="IPR028994">
    <property type="entry name" value="Integrin_alpha_N"/>
</dbReference>
<name>A0A7S4LIL1_9EUGL</name>
<dbReference type="InterPro" id="IPR000742">
    <property type="entry name" value="EGF"/>
</dbReference>
<gene>
    <name evidence="8" type="ORF">EGYM00163_LOCUS43246</name>
</gene>
<dbReference type="SMART" id="SM00223">
    <property type="entry name" value="APPLE"/>
    <property type="match status" value="1"/>
</dbReference>
<dbReference type="InterPro" id="IPR024731">
    <property type="entry name" value="NELL2-like_EGF"/>
</dbReference>
<protein>
    <recommendedName>
        <fullName evidence="7">EGF-like domain-containing protein</fullName>
    </recommendedName>
</protein>
<dbReference type="EMBL" id="HBJA01125607">
    <property type="protein sequence ID" value="CAE0831964.1"/>
    <property type="molecule type" value="Transcribed_RNA"/>
</dbReference>
<feature type="region of interest" description="Disordered" evidence="6">
    <location>
        <begin position="1"/>
        <end position="45"/>
    </location>
</feature>
<comment type="caution">
    <text evidence="5">Lacks conserved residue(s) required for the propagation of feature annotation.</text>
</comment>
<keyword evidence="1 5" id="KW-0245">EGF-like domain</keyword>
<dbReference type="InterPro" id="IPR001881">
    <property type="entry name" value="EGF-like_Ca-bd_dom"/>
</dbReference>
<dbReference type="GO" id="GO:0006508">
    <property type="term" value="P:proteolysis"/>
    <property type="evidence" value="ECO:0007669"/>
    <property type="project" value="InterPro"/>
</dbReference>
<keyword evidence="2" id="KW-0732">Signal</keyword>
<evidence type="ECO:0000256" key="3">
    <source>
        <dbReference type="ARBA" id="ARBA00022737"/>
    </source>
</evidence>
<dbReference type="SUPFAM" id="SSF57414">
    <property type="entry name" value="Hairpin loop containing domain-like"/>
    <property type="match status" value="1"/>
</dbReference>
<dbReference type="PANTHER" id="PTHR36220:SF1">
    <property type="entry name" value="GAMMA TUBULIN COMPLEX COMPONENT C-TERMINAL DOMAIN-CONTAINING PROTEIN"/>
    <property type="match status" value="1"/>
</dbReference>
<dbReference type="InterPro" id="IPR003609">
    <property type="entry name" value="Pan_app"/>
</dbReference>
<dbReference type="Pfam" id="PF12947">
    <property type="entry name" value="EGF_3"/>
    <property type="match status" value="1"/>
</dbReference>
<dbReference type="Gene3D" id="2.130.10.130">
    <property type="entry name" value="Integrin alpha, N-terminal"/>
    <property type="match status" value="1"/>
</dbReference>
<sequence length="793" mass="82217">MGADIEGEDAYDKSGFSVSLSNDGTRLAIGTPGSDGPLSESNTGTTRVYEWHDPSWAQMGANIWGEAASDSSGFSVSLSNDGTRVAIGAPKYQAPGHTRVYEWKGTLWEQMGAGIYGEAADDDSGFSVSLSNDGSRLAIGAHKNDGAESSAGHTRVYEYSNGVWAQIGADIDGEAANDWSGGSVSLSGDGSRLAISALRNDGAGTDAGHTRVYQIGPRPSPSGSPSPSPIPSASPTPSASPRPMPSASPSPSPVDCFEEDTDFQGNDRLLEPLQAASTFGCQGLCQQAVLCTHWTYDTEQGRCWLKTSDSGRESQSDRISGPRTCPSGVLAKVVEKKKCSSGFWLDRYPSTAQGCLHLVMADSRCDSQYFTWAEYSDKNCQCATPAADCPAGASTAAGSSIWRFVDVEECSTGAHNCHAQAQCSNTAGAFACTCSTGYFGDGVTCTAVSDTLGRLGLEKTSFGYAETIAVTFGRVAGASTTDWIGVYPRSVTAPSGDPAATLWAYVCGSKTDCGSPVPGGVLNLGPGLGDDAWPLAPGEYNLWYFGADGYAPVATTPASPVAFTVSSGCVWTSSTTAAAQQQQAGQPLQASLFAAKADCVQAGLSACDAVTCLGAQCAAATAASLRTAERVFAPTSECYGPTFSMPKTTFEANEEIRFAFHRPSGATTTDWVGLYRTDSFGSGTPDRTFNPTGAQWLYVCGTQTECPAPVSSGLVTFGPSTPLPAGDYKAWYLSANGHDSVATTPPSPLRFTVKPSVKLFGAVGDSGAAKGGPRVFVLVAALLSLALALRAQG</sequence>
<organism evidence="8">
    <name type="scientific">Eutreptiella gymnastica</name>
    <dbReference type="NCBI Taxonomy" id="73025"/>
    <lineage>
        <taxon>Eukaryota</taxon>
        <taxon>Discoba</taxon>
        <taxon>Euglenozoa</taxon>
        <taxon>Euglenida</taxon>
        <taxon>Spirocuta</taxon>
        <taxon>Euglenophyceae</taxon>
        <taxon>Eutreptiales</taxon>
        <taxon>Eutreptiaceae</taxon>
        <taxon>Eutreptiella</taxon>
    </lineage>
</organism>
<accession>A0A7S4LIL1</accession>
<feature type="region of interest" description="Disordered" evidence="6">
    <location>
        <begin position="200"/>
        <end position="260"/>
    </location>
</feature>